<dbReference type="Pfam" id="PF00216">
    <property type="entry name" value="Bac_DNA_binding"/>
    <property type="match status" value="1"/>
</dbReference>
<dbReference type="PROSITE" id="PS00045">
    <property type="entry name" value="HISTONE_LIKE"/>
    <property type="match status" value="1"/>
</dbReference>
<dbReference type="GO" id="GO:0003677">
    <property type="term" value="F:DNA binding"/>
    <property type="evidence" value="ECO:0007669"/>
    <property type="project" value="UniProtKB-UniRule"/>
</dbReference>
<organism evidence="10 11">
    <name type="scientific">Gluconobacter oxydans DSM 3504</name>
    <dbReference type="NCBI Taxonomy" id="1288313"/>
    <lineage>
        <taxon>Bacteria</taxon>
        <taxon>Pseudomonadati</taxon>
        <taxon>Pseudomonadota</taxon>
        <taxon>Alphaproteobacteria</taxon>
        <taxon>Acetobacterales</taxon>
        <taxon>Acetobacteraceae</taxon>
        <taxon>Gluconobacter</taxon>
    </lineage>
</organism>
<keyword evidence="7 8" id="KW-0233">DNA recombination</keyword>
<comment type="function">
    <text evidence="8">This protein is one of the two subunits of integration host factor, a specific DNA-binding protein that functions in genetic recombination as well as in transcriptional and translational control.</text>
</comment>
<dbReference type="NCBIfam" id="NF001401">
    <property type="entry name" value="PRK00285.1"/>
    <property type="match status" value="1"/>
</dbReference>
<dbReference type="InterPro" id="IPR010992">
    <property type="entry name" value="IHF-like_DNA-bd_dom_sf"/>
</dbReference>
<evidence type="ECO:0000256" key="3">
    <source>
        <dbReference type="ARBA" id="ARBA00022845"/>
    </source>
</evidence>
<evidence type="ECO:0000256" key="8">
    <source>
        <dbReference type="HAMAP-Rule" id="MF_00380"/>
    </source>
</evidence>
<dbReference type="GeneID" id="56904365"/>
<gene>
    <name evidence="8 10" type="primary">ihfA</name>
    <name evidence="8" type="synonym">himA</name>
    <name evidence="10" type="ORF">GLS_c01170</name>
</gene>
<dbReference type="PANTHER" id="PTHR33175">
    <property type="entry name" value="DNA-BINDING PROTEIN HU"/>
    <property type="match status" value="1"/>
</dbReference>
<dbReference type="GO" id="GO:0006355">
    <property type="term" value="P:regulation of DNA-templated transcription"/>
    <property type="evidence" value="ECO:0007669"/>
    <property type="project" value="UniProtKB-UniRule"/>
</dbReference>
<evidence type="ECO:0000256" key="4">
    <source>
        <dbReference type="ARBA" id="ARBA00023015"/>
    </source>
</evidence>
<evidence type="ECO:0000256" key="5">
    <source>
        <dbReference type="ARBA" id="ARBA00023125"/>
    </source>
</evidence>
<proteinExistence type="inferred from homology"/>
<dbReference type="InterPro" id="IPR000119">
    <property type="entry name" value="Hist_DNA-bd"/>
</dbReference>
<evidence type="ECO:0000313" key="11">
    <source>
        <dbReference type="Proteomes" id="UP000031656"/>
    </source>
</evidence>
<dbReference type="AlphaFoldDB" id="A0A067Z1Y8"/>
<dbReference type="GO" id="GO:0005829">
    <property type="term" value="C:cytosol"/>
    <property type="evidence" value="ECO:0007669"/>
    <property type="project" value="TreeGrafter"/>
</dbReference>
<evidence type="ECO:0000256" key="2">
    <source>
        <dbReference type="ARBA" id="ARBA00018329"/>
    </source>
</evidence>
<evidence type="ECO:0000256" key="1">
    <source>
        <dbReference type="ARBA" id="ARBA00010529"/>
    </source>
</evidence>
<keyword evidence="6 8" id="KW-0804">Transcription</keyword>
<accession>A0A067Z1Y8</accession>
<keyword evidence="5 8" id="KW-0238">DNA-binding</keyword>
<dbReference type="HAMAP" id="MF_00380">
    <property type="entry name" value="IHF_alpha"/>
    <property type="match status" value="1"/>
</dbReference>
<dbReference type="Proteomes" id="UP000031656">
    <property type="component" value="Chromosome"/>
</dbReference>
<dbReference type="SMART" id="SM00411">
    <property type="entry name" value="BHL"/>
    <property type="match status" value="1"/>
</dbReference>
<dbReference type="GO" id="GO:0006310">
    <property type="term" value="P:DNA recombination"/>
    <property type="evidence" value="ECO:0007669"/>
    <property type="project" value="UniProtKB-UniRule"/>
</dbReference>
<comment type="subunit">
    <text evidence="8">Heterodimer of an alpha and a beta chain.</text>
</comment>
<dbReference type="GO" id="GO:0006417">
    <property type="term" value="P:regulation of translation"/>
    <property type="evidence" value="ECO:0007669"/>
    <property type="project" value="UniProtKB-UniRule"/>
</dbReference>
<dbReference type="GO" id="GO:0009893">
    <property type="term" value="P:positive regulation of metabolic process"/>
    <property type="evidence" value="ECO:0007669"/>
    <property type="project" value="UniProtKB-ARBA"/>
</dbReference>
<evidence type="ECO:0000256" key="9">
    <source>
        <dbReference type="RuleBase" id="RU003939"/>
    </source>
</evidence>
<reference evidence="10 11" key="1">
    <citation type="journal article" date="2015" name="Appl. Microbiol. Biotechnol.">
        <title>The consequence of an additional NADH dehydrogenase paralog on the growth of Gluconobacter oxydans DSM3504.</title>
        <authorList>
            <person name="Kostner D."/>
            <person name="Luchterhand B."/>
            <person name="Junker A."/>
            <person name="Volland S."/>
            <person name="Daniel R."/>
            <person name="Buchs J."/>
            <person name="Liebl W."/>
            <person name="Ehrenreich A."/>
        </authorList>
    </citation>
    <scope>NUCLEOTIDE SEQUENCE [LARGE SCALE GENOMIC DNA]</scope>
    <source>
        <strain evidence="10">DSM 3504</strain>
    </source>
</reference>
<comment type="similarity">
    <text evidence="1 8 9">Belongs to the bacterial histone-like protein family.</text>
</comment>
<name>A0A067Z1Y8_GLUOY</name>
<evidence type="ECO:0000313" key="10">
    <source>
        <dbReference type="EMBL" id="AHK70047.1"/>
    </source>
</evidence>
<dbReference type="EMBL" id="CP004373">
    <property type="protein sequence ID" value="AHK70047.1"/>
    <property type="molecule type" value="Genomic_DNA"/>
</dbReference>
<dbReference type="PANTHER" id="PTHR33175:SF2">
    <property type="entry name" value="INTEGRATION HOST FACTOR SUBUNIT ALPHA"/>
    <property type="match status" value="1"/>
</dbReference>
<dbReference type="Gene3D" id="4.10.520.10">
    <property type="entry name" value="IHF-like DNA-binding proteins"/>
    <property type="match status" value="1"/>
</dbReference>
<keyword evidence="3 8" id="KW-0810">Translation regulation</keyword>
<keyword evidence="4 8" id="KW-0805">Transcription regulation</keyword>
<evidence type="ECO:0000256" key="6">
    <source>
        <dbReference type="ARBA" id="ARBA00023163"/>
    </source>
</evidence>
<dbReference type="InterPro" id="IPR005684">
    <property type="entry name" value="IHF_alpha"/>
</dbReference>
<dbReference type="RefSeq" id="WP_041110517.1">
    <property type="nucleotide sequence ID" value="NZ_CP004373.1"/>
</dbReference>
<dbReference type="InterPro" id="IPR020816">
    <property type="entry name" value="Histone-like_DNA-bd_CS"/>
</dbReference>
<dbReference type="SUPFAM" id="SSF47729">
    <property type="entry name" value="IHF-like DNA-binding proteins"/>
    <property type="match status" value="1"/>
</dbReference>
<dbReference type="PRINTS" id="PR01727">
    <property type="entry name" value="DNABINDINGHU"/>
</dbReference>
<dbReference type="GO" id="GO:0030527">
    <property type="term" value="F:structural constituent of chromatin"/>
    <property type="evidence" value="ECO:0007669"/>
    <property type="project" value="InterPro"/>
</dbReference>
<evidence type="ECO:0000256" key="7">
    <source>
        <dbReference type="ARBA" id="ARBA00023172"/>
    </source>
</evidence>
<dbReference type="KEGG" id="goy:GLS_c01170"/>
<protein>
    <recommendedName>
        <fullName evidence="2 8">Integration host factor subunit alpha</fullName>
        <shortName evidence="8">IHF-alpha</shortName>
    </recommendedName>
</protein>
<dbReference type="HOGENOM" id="CLU_105066_1_1_5"/>
<dbReference type="CDD" id="cd13835">
    <property type="entry name" value="IHF_A"/>
    <property type="match status" value="1"/>
</dbReference>
<sequence>MSTVTRANLVEHLYSRVGLSRHDSSMILESLLGVISDRLEAGESVKLSGFGTFSVRQKGERIGRNPKTGVEVPILPRAVLVFRPSQLLRDRMNGSENGAAAEASSHDR</sequence>